<reference evidence="4 5" key="1">
    <citation type="submission" date="2019-02" db="EMBL/GenBank/DDBJ databases">
        <title>Deep-cultivation of Planctomycetes and their phenomic and genomic characterization uncovers novel biology.</title>
        <authorList>
            <person name="Wiegand S."/>
            <person name="Jogler M."/>
            <person name="Boedeker C."/>
            <person name="Pinto D."/>
            <person name="Vollmers J."/>
            <person name="Rivas-Marin E."/>
            <person name="Kohn T."/>
            <person name="Peeters S.H."/>
            <person name="Heuer A."/>
            <person name="Rast P."/>
            <person name="Oberbeckmann S."/>
            <person name="Bunk B."/>
            <person name="Jeske O."/>
            <person name="Meyerdierks A."/>
            <person name="Storesund J.E."/>
            <person name="Kallscheuer N."/>
            <person name="Luecker S."/>
            <person name="Lage O.M."/>
            <person name="Pohl T."/>
            <person name="Merkel B.J."/>
            <person name="Hornburger P."/>
            <person name="Mueller R.-W."/>
            <person name="Bruemmer F."/>
            <person name="Labrenz M."/>
            <person name="Spormann A.M."/>
            <person name="Op Den Camp H."/>
            <person name="Overmann J."/>
            <person name="Amann R."/>
            <person name="Jetten M.S.M."/>
            <person name="Mascher T."/>
            <person name="Medema M.H."/>
            <person name="Devos D.P."/>
            <person name="Kaster A.-K."/>
            <person name="Ovreas L."/>
            <person name="Rohde M."/>
            <person name="Galperin M.Y."/>
            <person name="Jogler C."/>
        </authorList>
    </citation>
    <scope>NUCLEOTIDE SEQUENCE [LARGE SCALE GENOMIC DNA]</scope>
    <source>
        <strain evidence="4 5">Pla52o</strain>
    </source>
</reference>
<keyword evidence="5" id="KW-1185">Reference proteome</keyword>
<dbReference type="InterPro" id="IPR001478">
    <property type="entry name" value="PDZ"/>
</dbReference>
<dbReference type="Gene3D" id="3.40.630.10">
    <property type="entry name" value="Zn peptidases"/>
    <property type="match status" value="1"/>
</dbReference>
<dbReference type="SUPFAM" id="SSF53187">
    <property type="entry name" value="Zn-dependent exopeptidases"/>
    <property type="match status" value="1"/>
</dbReference>
<feature type="compositionally biased region" description="Low complexity" evidence="1">
    <location>
        <begin position="134"/>
        <end position="151"/>
    </location>
</feature>
<feature type="chain" id="PRO_5022869866" evidence="2">
    <location>
        <begin position="19"/>
        <end position="735"/>
    </location>
</feature>
<feature type="domain" description="PDZ" evidence="3">
    <location>
        <begin position="641"/>
        <end position="718"/>
    </location>
</feature>
<dbReference type="SUPFAM" id="SSF52025">
    <property type="entry name" value="PA domain"/>
    <property type="match status" value="1"/>
</dbReference>
<dbReference type="SUPFAM" id="SSF50156">
    <property type="entry name" value="PDZ domain-like"/>
    <property type="match status" value="1"/>
</dbReference>
<keyword evidence="4" id="KW-0031">Aminopeptidase</keyword>
<evidence type="ECO:0000256" key="2">
    <source>
        <dbReference type="SAM" id="SignalP"/>
    </source>
</evidence>
<dbReference type="Proteomes" id="UP000316304">
    <property type="component" value="Unassembled WGS sequence"/>
</dbReference>
<evidence type="ECO:0000313" key="4">
    <source>
        <dbReference type="EMBL" id="TWU23074.1"/>
    </source>
</evidence>
<evidence type="ECO:0000256" key="1">
    <source>
        <dbReference type="SAM" id="MobiDB-lite"/>
    </source>
</evidence>
<dbReference type="GO" id="GO:0008235">
    <property type="term" value="F:metalloexopeptidase activity"/>
    <property type="evidence" value="ECO:0007669"/>
    <property type="project" value="InterPro"/>
</dbReference>
<dbReference type="EC" id="3.4.11.6" evidence="4"/>
<dbReference type="EMBL" id="SJPT01000004">
    <property type="protein sequence ID" value="TWU23074.1"/>
    <property type="molecule type" value="Genomic_DNA"/>
</dbReference>
<dbReference type="InterPro" id="IPR045175">
    <property type="entry name" value="M28_fam"/>
</dbReference>
<keyword evidence="4" id="KW-0378">Hydrolase</keyword>
<organism evidence="4 5">
    <name type="scientific">Novipirellula galeiformis</name>
    <dbReference type="NCBI Taxonomy" id="2528004"/>
    <lineage>
        <taxon>Bacteria</taxon>
        <taxon>Pseudomonadati</taxon>
        <taxon>Planctomycetota</taxon>
        <taxon>Planctomycetia</taxon>
        <taxon>Pirellulales</taxon>
        <taxon>Pirellulaceae</taxon>
        <taxon>Novipirellula</taxon>
    </lineage>
</organism>
<dbReference type="GO" id="GO:0006508">
    <property type="term" value="P:proteolysis"/>
    <property type="evidence" value="ECO:0007669"/>
    <property type="project" value="InterPro"/>
</dbReference>
<feature type="region of interest" description="Disordered" evidence="1">
    <location>
        <begin position="116"/>
        <end position="151"/>
    </location>
</feature>
<dbReference type="GO" id="GO:0004177">
    <property type="term" value="F:aminopeptidase activity"/>
    <property type="evidence" value="ECO:0007669"/>
    <property type="project" value="UniProtKB-KW"/>
</dbReference>
<keyword evidence="2" id="KW-0732">Signal</keyword>
<dbReference type="Pfam" id="PF04389">
    <property type="entry name" value="Peptidase_M28"/>
    <property type="match status" value="1"/>
</dbReference>
<evidence type="ECO:0000259" key="3">
    <source>
        <dbReference type="PROSITE" id="PS50106"/>
    </source>
</evidence>
<name>A0A5C6CHN1_9BACT</name>
<dbReference type="InterPro" id="IPR046450">
    <property type="entry name" value="PA_dom_sf"/>
</dbReference>
<dbReference type="OrthoDB" id="9762302at2"/>
<dbReference type="RefSeq" id="WP_146594861.1">
    <property type="nucleotide sequence ID" value="NZ_SJPT01000004.1"/>
</dbReference>
<dbReference type="PANTHER" id="PTHR12147">
    <property type="entry name" value="METALLOPEPTIDASE M28 FAMILY MEMBER"/>
    <property type="match status" value="1"/>
</dbReference>
<dbReference type="Gene3D" id="2.30.42.10">
    <property type="match status" value="1"/>
</dbReference>
<keyword evidence="4" id="KW-0645">Protease</keyword>
<protein>
    <submittedName>
        <fullName evidence="4">Aminopeptidase YwaD</fullName>
        <ecNumber evidence="4">3.4.11.6</ecNumber>
    </submittedName>
</protein>
<dbReference type="Pfam" id="PF13180">
    <property type="entry name" value="PDZ_2"/>
    <property type="match status" value="1"/>
</dbReference>
<dbReference type="PROSITE" id="PS50106">
    <property type="entry name" value="PDZ"/>
    <property type="match status" value="1"/>
</dbReference>
<accession>A0A5C6CHN1</accession>
<dbReference type="AlphaFoldDB" id="A0A5C6CHN1"/>
<proteinExistence type="predicted"/>
<dbReference type="Gene3D" id="3.50.30.30">
    <property type="match status" value="1"/>
</dbReference>
<dbReference type="SMART" id="SM00228">
    <property type="entry name" value="PDZ"/>
    <property type="match status" value="1"/>
</dbReference>
<evidence type="ECO:0000313" key="5">
    <source>
        <dbReference type="Proteomes" id="UP000316304"/>
    </source>
</evidence>
<sequence precursor="true">MRIIGVICLLLALAGASAAPLTAEQPAALRSRSSLQTQLRKDVEYLASETMLGRGVDNAAIHQAADYIAKRLAEAGVKTELFGGTPFQTLEVPVGARVGAAAKNFVRIHRAASEISGAPATDDGQSGEADSGDANSGAANSEEQANSAASNSFRIDESLSSGMSPMSIGKTAGAAQGALVFVGYGITAPELDYDDYDGIDVQGHVVAVLRKEPGMGDPASRFEGTKTSSHAFFQTKIENAIKHGAAAVILINDPGSIEASVATAEKRLASELSRREAVERQLEELPVEADKIRESLRNRIAGIDTIVQGLRSDVRQKRRGVLQIDEAGRALPVTQGGTAVSDLDEASAEDPPTIMKTVPVVSLARDAFDSVLQHATGRSLGEIETMIDRTYRPQSMMLADTVVELSVELQPSNASTSNVIGELAGRGVLAHETIVVGAHYDHVGMGGYGSLAPGTVAVHNGADDNASGTSAMLSTASMLVERLGGMESHRRVVFIGFTAEERGLLGSKYYVRHPRFALDSTVAMINLDMVGRLRDNELTVYGTGTGEGLEQIVDDLNRNYRFDLWKIPTGYGPSDHQSFYEVGIPVLFFFTGLHNDYHRPSDDSEKIDYGGLTRITDMVCDVAFELATREVRPRYAATEKHVQIRRQLTAFMGVTLQDQADHVVISGLASGGPAERSGLLAGDRLDRLDKKSVRTAVDVLDLLRDRSPGDSLSVFLTRDGQPFEFKLRLDVRPGG</sequence>
<comment type="caution">
    <text evidence="4">The sequence shown here is derived from an EMBL/GenBank/DDBJ whole genome shotgun (WGS) entry which is preliminary data.</text>
</comment>
<gene>
    <name evidence="4" type="primary">ywaD_1</name>
    <name evidence="4" type="ORF">Pla52o_26080</name>
</gene>
<dbReference type="InterPro" id="IPR007484">
    <property type="entry name" value="Peptidase_M28"/>
</dbReference>
<feature type="signal peptide" evidence="2">
    <location>
        <begin position="1"/>
        <end position="18"/>
    </location>
</feature>
<dbReference type="InterPro" id="IPR036034">
    <property type="entry name" value="PDZ_sf"/>
</dbReference>
<dbReference type="PANTHER" id="PTHR12147:SF26">
    <property type="entry name" value="PEPTIDASE M28 DOMAIN-CONTAINING PROTEIN"/>
    <property type="match status" value="1"/>
</dbReference>